<organism evidence="4 5">
    <name type="scientific">Oceanobacillus kapialis</name>
    <dbReference type="NCBI Taxonomy" id="481353"/>
    <lineage>
        <taxon>Bacteria</taxon>
        <taxon>Bacillati</taxon>
        <taxon>Bacillota</taxon>
        <taxon>Bacilli</taxon>
        <taxon>Bacillales</taxon>
        <taxon>Bacillaceae</taxon>
        <taxon>Oceanobacillus</taxon>
    </lineage>
</organism>
<evidence type="ECO:0000256" key="2">
    <source>
        <dbReference type="ARBA" id="ARBA00022801"/>
    </source>
</evidence>
<dbReference type="InterPro" id="IPR050266">
    <property type="entry name" value="AB_hydrolase_sf"/>
</dbReference>
<dbReference type="Proteomes" id="UP001597451">
    <property type="component" value="Unassembled WGS sequence"/>
</dbReference>
<reference evidence="5" key="1">
    <citation type="journal article" date="2019" name="Int. J. Syst. Evol. Microbiol.">
        <title>The Global Catalogue of Microorganisms (GCM) 10K type strain sequencing project: providing services to taxonomists for standard genome sequencing and annotation.</title>
        <authorList>
            <consortium name="The Broad Institute Genomics Platform"/>
            <consortium name="The Broad Institute Genome Sequencing Center for Infectious Disease"/>
            <person name="Wu L."/>
            <person name="Ma J."/>
        </authorList>
    </citation>
    <scope>NUCLEOTIDE SEQUENCE [LARGE SCALE GENOMIC DNA]</scope>
    <source>
        <strain evidence="5">TISTR 1858</strain>
    </source>
</reference>
<evidence type="ECO:0000313" key="4">
    <source>
        <dbReference type="EMBL" id="MFD2628498.1"/>
    </source>
</evidence>
<feature type="domain" description="AB hydrolase-1" evidence="3">
    <location>
        <begin position="23"/>
        <end position="263"/>
    </location>
</feature>
<dbReference type="InterPro" id="IPR029058">
    <property type="entry name" value="AB_hydrolase_fold"/>
</dbReference>
<dbReference type="RefSeq" id="WP_379561212.1">
    <property type="nucleotide sequence ID" value="NZ_JBHUMX010000014.1"/>
</dbReference>
<dbReference type="Gene3D" id="3.40.50.1820">
    <property type="entry name" value="alpha/beta hydrolase"/>
    <property type="match status" value="1"/>
</dbReference>
<evidence type="ECO:0000259" key="3">
    <source>
        <dbReference type="Pfam" id="PF00561"/>
    </source>
</evidence>
<name>A0ABW5PYS3_9BACI</name>
<gene>
    <name evidence="4" type="ORF">ACFSUN_06820</name>
</gene>
<evidence type="ECO:0000313" key="5">
    <source>
        <dbReference type="Proteomes" id="UP001597451"/>
    </source>
</evidence>
<comment type="caution">
    <text evidence="4">The sequence shown here is derived from an EMBL/GenBank/DDBJ whole genome shotgun (WGS) entry which is preliminary data.</text>
</comment>
<keyword evidence="5" id="KW-1185">Reference proteome</keyword>
<sequence length="280" mass="32315">MRYKTSDGLNLYVEVSGKGLPCLFLHGRPGYWSKSFQHFADNLLNKNVQMIYLDQRGCGRSEHSPEQDYSLHRIMQDIEELRTQLGITEWLIMGHSFGGILAVNYAHQFATHVKGLILSNVTLNMFDSFQQQISKGTTILHKPPKKADTEKLELFMESYYEVLISLMEKGLYDTLQFVDVENKKAVDLVDREGLQSDPNFQQFIFSSQEYFQDFTLLTKEISKPVLVIAGEQDYAVGPKHHTSFNFHDQKVKVLRSAHHPYVEDQENFQQALSEFFFGVT</sequence>
<proteinExistence type="inferred from homology"/>
<dbReference type="PANTHER" id="PTHR43798">
    <property type="entry name" value="MONOACYLGLYCEROL LIPASE"/>
    <property type="match status" value="1"/>
</dbReference>
<comment type="similarity">
    <text evidence="1">Belongs to the peptidase S33 family.</text>
</comment>
<dbReference type="Pfam" id="PF00561">
    <property type="entry name" value="Abhydrolase_1"/>
    <property type="match status" value="1"/>
</dbReference>
<dbReference type="InterPro" id="IPR002410">
    <property type="entry name" value="Peptidase_S33"/>
</dbReference>
<dbReference type="PRINTS" id="PR00793">
    <property type="entry name" value="PROAMNOPTASE"/>
</dbReference>
<evidence type="ECO:0000256" key="1">
    <source>
        <dbReference type="ARBA" id="ARBA00010088"/>
    </source>
</evidence>
<dbReference type="GO" id="GO:0016787">
    <property type="term" value="F:hydrolase activity"/>
    <property type="evidence" value="ECO:0007669"/>
    <property type="project" value="UniProtKB-KW"/>
</dbReference>
<protein>
    <submittedName>
        <fullName evidence="4">Alpha/beta fold hydrolase</fullName>
    </submittedName>
</protein>
<dbReference type="SUPFAM" id="SSF53474">
    <property type="entry name" value="alpha/beta-Hydrolases"/>
    <property type="match status" value="1"/>
</dbReference>
<dbReference type="InterPro" id="IPR000073">
    <property type="entry name" value="AB_hydrolase_1"/>
</dbReference>
<keyword evidence="2 4" id="KW-0378">Hydrolase</keyword>
<accession>A0ABW5PYS3</accession>
<dbReference type="EMBL" id="JBHUMX010000014">
    <property type="protein sequence ID" value="MFD2628498.1"/>
    <property type="molecule type" value="Genomic_DNA"/>
</dbReference>